<proteinExistence type="predicted"/>
<dbReference type="Proteomes" id="UP001497512">
    <property type="component" value="Chromosome 4"/>
</dbReference>
<accession>A0ABP0UMD2</accession>
<sequence>MLVNGFVEDQVRTVELEQVTLVLLDLVDVFGCPKLSDMVMVWIQYVLDERAVSQLDQQSGQNRQRILIKAVIIAITLCLDLHQSQDQRHHINSDGVDDSLLNVYVQAILTRIGERTLVLDMHDNRIDLDTHRFN</sequence>
<evidence type="ECO:0000313" key="1">
    <source>
        <dbReference type="EMBL" id="CAK9224515.1"/>
    </source>
</evidence>
<protein>
    <submittedName>
        <fullName evidence="1">Uncharacterized protein</fullName>
    </submittedName>
</protein>
<organism evidence="1 2">
    <name type="scientific">Sphagnum troendelagicum</name>
    <dbReference type="NCBI Taxonomy" id="128251"/>
    <lineage>
        <taxon>Eukaryota</taxon>
        <taxon>Viridiplantae</taxon>
        <taxon>Streptophyta</taxon>
        <taxon>Embryophyta</taxon>
        <taxon>Bryophyta</taxon>
        <taxon>Sphagnophytina</taxon>
        <taxon>Sphagnopsida</taxon>
        <taxon>Sphagnales</taxon>
        <taxon>Sphagnaceae</taxon>
        <taxon>Sphagnum</taxon>
    </lineage>
</organism>
<keyword evidence="2" id="KW-1185">Reference proteome</keyword>
<reference evidence="1" key="1">
    <citation type="submission" date="2024-02" db="EMBL/GenBank/DDBJ databases">
        <authorList>
            <consortium name="ELIXIR-Norway"/>
            <consortium name="Elixir Norway"/>
        </authorList>
    </citation>
    <scope>NUCLEOTIDE SEQUENCE</scope>
</reference>
<gene>
    <name evidence="1" type="ORF">CSSPTR1EN2_LOCUS17370</name>
</gene>
<evidence type="ECO:0000313" key="2">
    <source>
        <dbReference type="Proteomes" id="UP001497512"/>
    </source>
</evidence>
<dbReference type="EMBL" id="OZ019896">
    <property type="protein sequence ID" value="CAK9224515.1"/>
    <property type="molecule type" value="Genomic_DNA"/>
</dbReference>
<name>A0ABP0UMD2_9BRYO</name>